<dbReference type="EMBL" id="ADLK01000089">
    <property type="protein sequence ID" value="KMW08343.1"/>
    <property type="molecule type" value="Genomic_DNA"/>
</dbReference>
<evidence type="ECO:0000313" key="9">
    <source>
        <dbReference type="EMBL" id="KMW08343.1"/>
    </source>
</evidence>
<evidence type="ECO:0000256" key="6">
    <source>
        <dbReference type="ARBA" id="ARBA00023136"/>
    </source>
</evidence>
<evidence type="ECO:0000256" key="7">
    <source>
        <dbReference type="SAM" id="Phobius"/>
    </source>
</evidence>
<reference evidence="9 10" key="1">
    <citation type="submission" date="2011-04" db="EMBL/GenBank/DDBJ databases">
        <title>The Genome Sequence of Clostridium citroniae WAL-19142.</title>
        <authorList>
            <consortium name="The Broad Institute Genome Sequencing Platform"/>
            <person name="Earl A."/>
            <person name="Ward D."/>
            <person name="Feldgarden M."/>
            <person name="Gevers D."/>
            <person name="Warren Y.A."/>
            <person name="Tyrrell K.L."/>
            <person name="Citron D.M."/>
            <person name="Goldstein E.J."/>
            <person name="Daigneault M."/>
            <person name="Allen-Vercoe E."/>
            <person name="Young S.K."/>
            <person name="Zeng Q."/>
            <person name="Gargeya S."/>
            <person name="Fitzgerald M."/>
            <person name="Haas B."/>
            <person name="Abouelleil A."/>
            <person name="Alvarado L."/>
            <person name="Arachchi H.M."/>
            <person name="Berlin A."/>
            <person name="Brown A."/>
            <person name="Chapman S.B."/>
            <person name="Chen Z."/>
            <person name="Dunbar C."/>
            <person name="Freedman E."/>
            <person name="Gearin G."/>
            <person name="Gellesch M."/>
            <person name="Goldberg J."/>
            <person name="Griggs A."/>
            <person name="Gujja S."/>
            <person name="Heilman E.R."/>
            <person name="Heiman D."/>
            <person name="Howarth C."/>
            <person name="Larson L."/>
            <person name="Lui A."/>
            <person name="MacDonald P.J."/>
            <person name="Mehta T."/>
            <person name="Montmayeur A."/>
            <person name="Murphy C."/>
            <person name="Neiman D."/>
            <person name="Pearson M."/>
            <person name="Priest M."/>
            <person name="Roberts A."/>
            <person name="Saif S."/>
            <person name="Shea T."/>
            <person name="Shenoy N."/>
            <person name="Sisk P."/>
            <person name="Stolte C."/>
            <person name="Sykes S."/>
            <person name="White J."/>
            <person name="Yandava C."/>
            <person name="Wortman J."/>
            <person name="Nusbaum C."/>
            <person name="Birren B."/>
        </authorList>
    </citation>
    <scope>NUCLEOTIDE SEQUENCE [LARGE SCALE GENOMIC DNA]</scope>
    <source>
        <strain evidence="9 10">WAL-19142</strain>
    </source>
</reference>
<evidence type="ECO:0000256" key="3">
    <source>
        <dbReference type="ARBA" id="ARBA00022519"/>
    </source>
</evidence>
<name>A0A0J9B5H4_9FIRM</name>
<feature type="transmembrane region" description="Helical" evidence="7">
    <location>
        <begin position="172"/>
        <end position="195"/>
    </location>
</feature>
<dbReference type="GO" id="GO:0005886">
    <property type="term" value="C:plasma membrane"/>
    <property type="evidence" value="ECO:0007669"/>
    <property type="project" value="UniProtKB-SubCell"/>
</dbReference>
<dbReference type="GeneID" id="93166326"/>
<keyword evidence="4 7" id="KW-0812">Transmembrane</keyword>
<comment type="caution">
    <text evidence="9">The sequence shown here is derived from an EMBL/GenBank/DDBJ whole genome shotgun (WGS) entry which is preliminary data.</text>
</comment>
<feature type="domain" description="TRAP C4-dicarboxylate transport system permease DctM subunit" evidence="8">
    <location>
        <begin position="9"/>
        <end position="422"/>
    </location>
</feature>
<dbReference type="InterPro" id="IPR010656">
    <property type="entry name" value="DctM"/>
</dbReference>
<dbReference type="PANTHER" id="PTHR33362:SF3">
    <property type="entry name" value="SIALIC ACID TRAP TRANSPORTER PERMEASE PROTEIN SIAT"/>
    <property type="match status" value="1"/>
</dbReference>
<gene>
    <name evidence="9" type="ORF">HMPREF9470_00756</name>
</gene>
<dbReference type="Proteomes" id="UP000037392">
    <property type="component" value="Unassembled WGS sequence"/>
</dbReference>
<dbReference type="NCBIfam" id="TIGR00786">
    <property type="entry name" value="dctM"/>
    <property type="match status" value="1"/>
</dbReference>
<accession>A0A0J9B5H4</accession>
<sequence length="432" mass="46131">MSTSMIVVIISFLVLMLLGFPVLYALGIPGLIWLAMNEKMPVTILSQNMMAYLNSFTLLCLPGFMLVGRLMNTCGVTDRLFNLSLALVGRFRGGMAYANCVASAMFASMSGSAIADAGGLGLVEMKMMKQAGYDPAFSAGVTAASSIIGPIIPPSAAMVLLGAISQISVASMFFGGVIPGVLLCSALCFQVFLIAHFTKKGKAMPCSPIPARQALMTIPKAFPALLTFIIILGSILTGICTTTEAAVIAVWYSIFLGICYKKVTIRNLWETCKDTAEACGPLFIIMTSASMFSWIITREGLPQMIASAMQRIAENSSVIVVIFICVIIFLLIGCFMDTTAAVLLLAPIIMPVVKSMGIDPVYFGVLMILSLMVGIITPPFGICLFVVSGVAKLPVKAVTKEAVRYIPGMLAVIALIMFFPQIVEILPNLLFK</sequence>
<dbReference type="InterPro" id="IPR004681">
    <property type="entry name" value="TRAP_DctM"/>
</dbReference>
<feature type="transmembrane region" description="Helical" evidence="7">
    <location>
        <begin position="275"/>
        <end position="297"/>
    </location>
</feature>
<keyword evidence="2" id="KW-1003">Cell membrane</keyword>
<dbReference type="PIRSF" id="PIRSF006066">
    <property type="entry name" value="HI0050"/>
    <property type="match status" value="1"/>
</dbReference>
<feature type="transmembrane region" description="Helical" evidence="7">
    <location>
        <begin position="318"/>
        <end position="349"/>
    </location>
</feature>
<evidence type="ECO:0000259" key="8">
    <source>
        <dbReference type="Pfam" id="PF06808"/>
    </source>
</evidence>
<dbReference type="PANTHER" id="PTHR33362">
    <property type="entry name" value="SIALIC ACID TRAP TRANSPORTER PERMEASE PROTEIN SIAT-RELATED"/>
    <property type="match status" value="1"/>
</dbReference>
<feature type="transmembrane region" description="Helical" evidence="7">
    <location>
        <begin position="222"/>
        <end position="255"/>
    </location>
</feature>
<comment type="subcellular location">
    <subcellularLocation>
        <location evidence="1">Cell inner membrane</location>
        <topology evidence="1">Multi-pass membrane protein</topology>
    </subcellularLocation>
</comment>
<dbReference type="GO" id="GO:0022857">
    <property type="term" value="F:transmembrane transporter activity"/>
    <property type="evidence" value="ECO:0007669"/>
    <property type="project" value="TreeGrafter"/>
</dbReference>
<dbReference type="PATRIC" id="fig|742734.4.peg.805"/>
<proteinExistence type="predicted"/>
<evidence type="ECO:0000256" key="2">
    <source>
        <dbReference type="ARBA" id="ARBA00022475"/>
    </source>
</evidence>
<evidence type="ECO:0000256" key="4">
    <source>
        <dbReference type="ARBA" id="ARBA00022692"/>
    </source>
</evidence>
<feature type="transmembrane region" description="Helical" evidence="7">
    <location>
        <begin position="104"/>
        <end position="123"/>
    </location>
</feature>
<dbReference type="OrthoDB" id="9777699at2"/>
<feature type="transmembrane region" description="Helical" evidence="7">
    <location>
        <begin position="49"/>
        <end position="68"/>
    </location>
</feature>
<keyword evidence="6 7" id="KW-0472">Membrane</keyword>
<feature type="transmembrane region" description="Helical" evidence="7">
    <location>
        <begin position="402"/>
        <end position="423"/>
    </location>
</feature>
<keyword evidence="3" id="KW-0997">Cell inner membrane</keyword>
<protein>
    <recommendedName>
        <fullName evidence="8">TRAP C4-dicarboxylate transport system permease DctM subunit domain-containing protein</fullName>
    </recommendedName>
</protein>
<organism evidence="9 10">
    <name type="scientific">[Clostridium] citroniae WAL-19142</name>
    <dbReference type="NCBI Taxonomy" id="742734"/>
    <lineage>
        <taxon>Bacteria</taxon>
        <taxon>Bacillati</taxon>
        <taxon>Bacillota</taxon>
        <taxon>Clostridia</taxon>
        <taxon>Lachnospirales</taxon>
        <taxon>Lachnospiraceae</taxon>
        <taxon>Enterocloster</taxon>
    </lineage>
</organism>
<evidence type="ECO:0000256" key="5">
    <source>
        <dbReference type="ARBA" id="ARBA00022989"/>
    </source>
</evidence>
<feature type="transmembrane region" description="Helical" evidence="7">
    <location>
        <begin position="361"/>
        <end position="390"/>
    </location>
</feature>
<dbReference type="AlphaFoldDB" id="A0A0J9B5H4"/>
<keyword evidence="5 7" id="KW-1133">Transmembrane helix</keyword>
<dbReference type="Pfam" id="PF06808">
    <property type="entry name" value="DctM"/>
    <property type="match status" value="1"/>
</dbReference>
<evidence type="ECO:0000313" key="10">
    <source>
        <dbReference type="Proteomes" id="UP000037392"/>
    </source>
</evidence>
<dbReference type="RefSeq" id="WP_048929203.1">
    <property type="nucleotide sequence ID" value="NZ_KQ235875.1"/>
</dbReference>
<evidence type="ECO:0000256" key="1">
    <source>
        <dbReference type="ARBA" id="ARBA00004429"/>
    </source>
</evidence>